<name>A0ABW3FF84_9HYPH</name>
<keyword evidence="3" id="KW-1185">Reference proteome</keyword>
<keyword evidence="1" id="KW-1133">Transmembrane helix</keyword>
<feature type="transmembrane region" description="Helical" evidence="1">
    <location>
        <begin position="148"/>
        <end position="170"/>
    </location>
</feature>
<dbReference type="EMBL" id="JBHTJV010000010">
    <property type="protein sequence ID" value="MFD0917147.1"/>
    <property type="molecule type" value="Genomic_DNA"/>
</dbReference>
<dbReference type="SUPFAM" id="SSF55961">
    <property type="entry name" value="Bet v1-like"/>
    <property type="match status" value="1"/>
</dbReference>
<keyword evidence="1" id="KW-0812">Transmembrane</keyword>
<organism evidence="2 3">
    <name type="scientific">Pseudahrensia aquimaris</name>
    <dbReference type="NCBI Taxonomy" id="744461"/>
    <lineage>
        <taxon>Bacteria</taxon>
        <taxon>Pseudomonadati</taxon>
        <taxon>Pseudomonadota</taxon>
        <taxon>Alphaproteobacteria</taxon>
        <taxon>Hyphomicrobiales</taxon>
        <taxon>Ahrensiaceae</taxon>
        <taxon>Pseudahrensia</taxon>
    </lineage>
</organism>
<dbReference type="Proteomes" id="UP001597101">
    <property type="component" value="Unassembled WGS sequence"/>
</dbReference>
<dbReference type="Pfam" id="PF10604">
    <property type="entry name" value="Polyketide_cyc2"/>
    <property type="match status" value="1"/>
</dbReference>
<comment type="caution">
    <text evidence="2">The sequence shown here is derived from an EMBL/GenBank/DDBJ whole genome shotgun (WGS) entry which is preliminary data.</text>
</comment>
<evidence type="ECO:0000313" key="3">
    <source>
        <dbReference type="Proteomes" id="UP001597101"/>
    </source>
</evidence>
<dbReference type="InterPro" id="IPR023393">
    <property type="entry name" value="START-like_dom_sf"/>
</dbReference>
<gene>
    <name evidence="2" type="ORF">ACFQ14_12075</name>
</gene>
<protein>
    <submittedName>
        <fullName evidence="2">SRPBCC family protein</fullName>
    </submittedName>
</protein>
<keyword evidence="1" id="KW-0472">Membrane</keyword>
<accession>A0ABW3FF84</accession>
<reference evidence="3" key="1">
    <citation type="journal article" date="2019" name="Int. J. Syst. Evol. Microbiol.">
        <title>The Global Catalogue of Microorganisms (GCM) 10K type strain sequencing project: providing services to taxonomists for standard genome sequencing and annotation.</title>
        <authorList>
            <consortium name="The Broad Institute Genomics Platform"/>
            <consortium name="The Broad Institute Genome Sequencing Center for Infectious Disease"/>
            <person name="Wu L."/>
            <person name="Ma J."/>
        </authorList>
    </citation>
    <scope>NUCLEOTIDE SEQUENCE [LARGE SCALE GENOMIC DNA]</scope>
    <source>
        <strain evidence="3">CCUG 60023</strain>
    </source>
</reference>
<feature type="transmembrane region" description="Helical" evidence="1">
    <location>
        <begin position="7"/>
        <end position="24"/>
    </location>
</feature>
<feature type="transmembrane region" description="Helical" evidence="1">
    <location>
        <begin position="105"/>
        <end position="128"/>
    </location>
</feature>
<proteinExistence type="predicted"/>
<evidence type="ECO:0000313" key="2">
    <source>
        <dbReference type="EMBL" id="MFD0917147.1"/>
    </source>
</evidence>
<sequence length="337" mass="36089">MIARSPIELMVHVLAGAAALLYAWNVSGTAYVQTGLQFVTPLIVIVAVHLSYMAVTGRLSVGFSDTLFRKSLQTSLAVMICITLATVLAPMPAEAAGSSDFGGILVFLFCAAVLLGVVFALAFAIKLLVFLARAAHRKITGKGGETRLFDVGSVLAVALLLGVSSMEGVWQSFSFEKSGTTSAIRSINAPSADVWSALQTATSPKFRLPQYLSAFPQPVAVTIDEGVALGSMRQVRFEGREGAGYLNLQVVERTPNRVRFAILSDTTPFAQWIGFTALTYSLAPEGDGSRLEVSLDYNRHLAPAWFFKPLMSLSGKFAMDVLARDVAQRAITEAKDG</sequence>
<feature type="transmembrane region" description="Helical" evidence="1">
    <location>
        <begin position="76"/>
        <end position="93"/>
    </location>
</feature>
<dbReference type="Gene3D" id="3.30.530.20">
    <property type="match status" value="1"/>
</dbReference>
<evidence type="ECO:0000256" key="1">
    <source>
        <dbReference type="SAM" id="Phobius"/>
    </source>
</evidence>
<feature type="transmembrane region" description="Helical" evidence="1">
    <location>
        <begin position="36"/>
        <end position="55"/>
    </location>
</feature>
<dbReference type="InterPro" id="IPR019587">
    <property type="entry name" value="Polyketide_cyclase/dehydratase"/>
</dbReference>
<dbReference type="RefSeq" id="WP_377213009.1">
    <property type="nucleotide sequence ID" value="NZ_JBHTJV010000010.1"/>
</dbReference>